<evidence type="ECO:0000256" key="6">
    <source>
        <dbReference type="PROSITE-ProRule" id="PRU10141"/>
    </source>
</evidence>
<evidence type="ECO:0000259" key="7">
    <source>
        <dbReference type="PROSITE" id="PS50011"/>
    </source>
</evidence>
<dbReference type="PANTHER" id="PTHR43671:SF92">
    <property type="entry name" value="SERINE_THREONINE-PROTEIN KINASE NEK10"/>
    <property type="match status" value="1"/>
</dbReference>
<dbReference type="OrthoDB" id="248923at2759"/>
<dbReference type="Gene3D" id="1.10.510.10">
    <property type="entry name" value="Transferase(Phosphotransferase) domain 1"/>
    <property type="match status" value="1"/>
</dbReference>
<dbReference type="GO" id="GO:0005524">
    <property type="term" value="F:ATP binding"/>
    <property type="evidence" value="ECO:0007669"/>
    <property type="project" value="UniProtKB-UniRule"/>
</dbReference>
<protein>
    <submittedName>
        <fullName evidence="10">Protein kinase domain-containing protein</fullName>
    </submittedName>
</protein>
<feature type="binding site" evidence="6">
    <location>
        <position position="177"/>
    </location>
    <ligand>
        <name>ATP</name>
        <dbReference type="ChEBI" id="CHEBI:30616"/>
    </ligand>
</feature>
<dbReference type="PANTHER" id="PTHR43671">
    <property type="entry name" value="SERINE/THREONINE-PROTEIN KINASE NEK"/>
    <property type="match status" value="1"/>
</dbReference>
<dbReference type="InterPro" id="IPR000719">
    <property type="entry name" value="Prot_kinase_dom"/>
</dbReference>
<gene>
    <name evidence="8" type="ORF">ECPE_LOCUS7320</name>
</gene>
<organism evidence="10">
    <name type="scientific">Echinostoma caproni</name>
    <dbReference type="NCBI Taxonomy" id="27848"/>
    <lineage>
        <taxon>Eukaryota</taxon>
        <taxon>Metazoa</taxon>
        <taxon>Spiralia</taxon>
        <taxon>Lophotrochozoa</taxon>
        <taxon>Platyhelminthes</taxon>
        <taxon>Trematoda</taxon>
        <taxon>Digenea</taxon>
        <taxon>Plagiorchiida</taxon>
        <taxon>Echinostomata</taxon>
        <taxon>Echinostomatoidea</taxon>
        <taxon>Echinostomatidae</taxon>
        <taxon>Echinostoma</taxon>
    </lineage>
</organism>
<keyword evidence="3 6" id="KW-0547">Nucleotide-binding</keyword>
<feature type="domain" description="Protein kinase" evidence="7">
    <location>
        <begin position="147"/>
        <end position="421"/>
    </location>
</feature>
<dbReference type="PROSITE" id="PS50011">
    <property type="entry name" value="PROTEIN_KINASE_DOM"/>
    <property type="match status" value="1"/>
</dbReference>
<evidence type="ECO:0000256" key="5">
    <source>
        <dbReference type="ARBA" id="ARBA00022840"/>
    </source>
</evidence>
<evidence type="ECO:0000313" key="9">
    <source>
        <dbReference type="Proteomes" id="UP000272942"/>
    </source>
</evidence>
<dbReference type="InterPro" id="IPR050660">
    <property type="entry name" value="NEK_Ser/Thr_kinase"/>
</dbReference>
<reference evidence="10" key="1">
    <citation type="submission" date="2016-06" db="UniProtKB">
        <authorList>
            <consortium name="WormBaseParasite"/>
        </authorList>
    </citation>
    <scope>IDENTIFICATION</scope>
</reference>
<sequence length="532" mass="60182">MLLMRPDKSVVEPRLPTPNVVITCAESDDKPPCVGSQSARDPCSSLDRGLNPLEQFHVEIFRILRRLTVFERNRRLIKTLLPASVLSVLLEMHHKDRRNETSDSDEIVLYGLAKSWSNLEDEERVHISKALSACDLSKSPKHYIREYAITELLGSGAFGQVYKARKQIPAQTVYAIKEVSTTQPMFGHTVQEREKSIGRILNEVNIIRQQMRHPNIVRYYKTFIHDEKLYIVMEMLDGLSLTELIGSMRDKGERFAESRVWHIFIQLVVALRYLHREKGILHRDLSANNIMLGEGDKVTITDFGLARQKQWDTFKMISTVGTLVYSCPEIVQNIPYGEGVDIWALGCILYQICTYTPPFQAECILTVASRIVKGVYTPVAEVCPGLYSPLMDEVIAVCLTPDPTKRPDILGVATHLTEPILVELNAARLTAYQAKCRLKEFRDQFNPSCAMVHSGTVDQVRRNSSFSGLSGSGSPRTTSASTIRIAQTQLKPVEDPILGIVTIVRKFERLSRTPVVRNGHHQVLRQLIDKYV</sequence>
<evidence type="ECO:0000256" key="4">
    <source>
        <dbReference type="ARBA" id="ARBA00022777"/>
    </source>
</evidence>
<keyword evidence="4" id="KW-0418">Kinase</keyword>
<evidence type="ECO:0000256" key="1">
    <source>
        <dbReference type="ARBA" id="ARBA00010886"/>
    </source>
</evidence>
<evidence type="ECO:0000256" key="3">
    <source>
        <dbReference type="ARBA" id="ARBA00022741"/>
    </source>
</evidence>
<name>A0A183AK35_9TREM</name>
<evidence type="ECO:0000256" key="2">
    <source>
        <dbReference type="ARBA" id="ARBA00022679"/>
    </source>
</evidence>
<dbReference type="GO" id="GO:1902749">
    <property type="term" value="P:regulation of cell cycle G2/M phase transition"/>
    <property type="evidence" value="ECO:0007669"/>
    <property type="project" value="TreeGrafter"/>
</dbReference>
<keyword evidence="5 6" id="KW-0067">ATP-binding</keyword>
<dbReference type="WBParaSite" id="ECPE_0000733601-mRNA-1">
    <property type="protein sequence ID" value="ECPE_0000733601-mRNA-1"/>
    <property type="gene ID" value="ECPE_0000733601"/>
</dbReference>
<dbReference type="EMBL" id="UZAN01044436">
    <property type="protein sequence ID" value="VDP80771.1"/>
    <property type="molecule type" value="Genomic_DNA"/>
</dbReference>
<dbReference type="InterPro" id="IPR017441">
    <property type="entry name" value="Protein_kinase_ATP_BS"/>
</dbReference>
<dbReference type="SUPFAM" id="SSF56112">
    <property type="entry name" value="Protein kinase-like (PK-like)"/>
    <property type="match status" value="1"/>
</dbReference>
<reference evidence="8 9" key="2">
    <citation type="submission" date="2018-11" db="EMBL/GenBank/DDBJ databases">
        <authorList>
            <consortium name="Pathogen Informatics"/>
        </authorList>
    </citation>
    <scope>NUCLEOTIDE SEQUENCE [LARGE SCALE GENOMIC DNA]</scope>
    <source>
        <strain evidence="8 9">Egypt</strain>
    </source>
</reference>
<comment type="similarity">
    <text evidence="1">Belongs to the protein kinase superfamily. NEK Ser/Thr protein kinase family. NIMA subfamily.</text>
</comment>
<proteinExistence type="inferred from homology"/>
<dbReference type="PROSITE" id="PS00107">
    <property type="entry name" value="PROTEIN_KINASE_ATP"/>
    <property type="match status" value="1"/>
</dbReference>
<evidence type="ECO:0000313" key="10">
    <source>
        <dbReference type="WBParaSite" id="ECPE_0000733601-mRNA-1"/>
    </source>
</evidence>
<keyword evidence="2" id="KW-0808">Transferase</keyword>
<dbReference type="Pfam" id="PF00069">
    <property type="entry name" value="Pkinase"/>
    <property type="match status" value="1"/>
</dbReference>
<keyword evidence="9" id="KW-1185">Reference proteome</keyword>
<dbReference type="AlphaFoldDB" id="A0A183AK35"/>
<accession>A0A183AK35</accession>
<dbReference type="GO" id="GO:0004674">
    <property type="term" value="F:protein serine/threonine kinase activity"/>
    <property type="evidence" value="ECO:0007669"/>
    <property type="project" value="TreeGrafter"/>
</dbReference>
<dbReference type="InterPro" id="IPR008266">
    <property type="entry name" value="Tyr_kinase_AS"/>
</dbReference>
<dbReference type="Proteomes" id="UP000272942">
    <property type="component" value="Unassembled WGS sequence"/>
</dbReference>
<evidence type="ECO:0000313" key="8">
    <source>
        <dbReference type="EMBL" id="VDP80771.1"/>
    </source>
</evidence>
<dbReference type="PROSITE" id="PS00109">
    <property type="entry name" value="PROTEIN_KINASE_TYR"/>
    <property type="match status" value="1"/>
</dbReference>
<dbReference type="InterPro" id="IPR011009">
    <property type="entry name" value="Kinase-like_dom_sf"/>
</dbReference>